<dbReference type="EMBL" id="AVOT02021955">
    <property type="protein sequence ID" value="MBW0511061.1"/>
    <property type="molecule type" value="Genomic_DNA"/>
</dbReference>
<sequence>MKKPQDFQPQLDQVPTSLPEIGSEIYDMDSSNELGFELKGLALYNNQEAPVLPKSFIVAQPPRSEGHNLKIYEEENTFELCAPTEDFKKIR</sequence>
<proteinExistence type="predicted"/>
<evidence type="ECO:0000313" key="1">
    <source>
        <dbReference type="EMBL" id="MBW0511061.1"/>
    </source>
</evidence>
<organism evidence="1 2">
    <name type="scientific">Austropuccinia psidii MF-1</name>
    <dbReference type="NCBI Taxonomy" id="1389203"/>
    <lineage>
        <taxon>Eukaryota</taxon>
        <taxon>Fungi</taxon>
        <taxon>Dikarya</taxon>
        <taxon>Basidiomycota</taxon>
        <taxon>Pucciniomycotina</taxon>
        <taxon>Pucciniomycetes</taxon>
        <taxon>Pucciniales</taxon>
        <taxon>Sphaerophragmiaceae</taxon>
        <taxon>Austropuccinia</taxon>
    </lineage>
</organism>
<comment type="caution">
    <text evidence="1">The sequence shown here is derived from an EMBL/GenBank/DDBJ whole genome shotgun (WGS) entry which is preliminary data.</text>
</comment>
<dbReference type="AlphaFoldDB" id="A0A9Q3HMP2"/>
<keyword evidence="2" id="KW-1185">Reference proteome</keyword>
<dbReference type="Proteomes" id="UP000765509">
    <property type="component" value="Unassembled WGS sequence"/>
</dbReference>
<gene>
    <name evidence="1" type="ORF">O181_050776</name>
</gene>
<protein>
    <submittedName>
        <fullName evidence="1">Uncharacterized protein</fullName>
    </submittedName>
</protein>
<accession>A0A9Q3HMP2</accession>
<evidence type="ECO:0000313" key="2">
    <source>
        <dbReference type="Proteomes" id="UP000765509"/>
    </source>
</evidence>
<name>A0A9Q3HMP2_9BASI</name>
<reference evidence="1" key="1">
    <citation type="submission" date="2021-03" db="EMBL/GenBank/DDBJ databases">
        <title>Draft genome sequence of rust myrtle Austropuccinia psidii MF-1, a brazilian biotype.</title>
        <authorList>
            <person name="Quecine M.C."/>
            <person name="Pachon D.M.R."/>
            <person name="Bonatelli M.L."/>
            <person name="Correr F.H."/>
            <person name="Franceschini L.M."/>
            <person name="Leite T.F."/>
            <person name="Margarido G.R.A."/>
            <person name="Almeida C.A."/>
            <person name="Ferrarezi J.A."/>
            <person name="Labate C.A."/>
        </authorList>
    </citation>
    <scope>NUCLEOTIDE SEQUENCE</scope>
    <source>
        <strain evidence="1">MF-1</strain>
    </source>
</reference>